<proteinExistence type="predicted"/>
<dbReference type="Proteomes" id="UP000016714">
    <property type="component" value="Chromosome 1"/>
</dbReference>
<sequence>MDVDKFKLDCANYAGGSLMNIMFANQVTIMKPGFDGIWFSDGCVLMLLPR</sequence>
<name>A0A2I3C7N6_VIBAX</name>
<dbReference type="KEGG" id="vag:N646_1253"/>
<protein>
    <submittedName>
        <fullName evidence="1">Uncharacterized protein</fullName>
    </submittedName>
</protein>
<gene>
    <name evidence="1" type="ORF">N646_1253</name>
</gene>
<reference evidence="1 2" key="1">
    <citation type="journal article" date="2015" name="Genome Announc.">
        <title>Complete genome sequence of Vibrio alginolyticus ATCC 17749.</title>
        <authorList>
            <person name="Liu X.F."/>
            <person name="Cao Y."/>
            <person name="Zhang H.L."/>
            <person name="Chen Y.J."/>
            <person name="Hu C.J."/>
        </authorList>
    </citation>
    <scope>NUCLEOTIDE SEQUENCE [LARGE SCALE GENOMIC DNA]</scope>
    <source>
        <strain evidence="2">ATCC 17749 / DSM 2171 / NBRC 15630 / NCIMB 1903 / NCTC 12160 / XII-53</strain>
    </source>
</reference>
<dbReference type="EMBL" id="CP006718">
    <property type="protein sequence ID" value="AGV17086.1"/>
    <property type="molecule type" value="Genomic_DNA"/>
</dbReference>
<evidence type="ECO:0000313" key="1">
    <source>
        <dbReference type="EMBL" id="AGV17086.1"/>
    </source>
</evidence>
<accession>A0A2I3C7N6</accession>
<dbReference type="AlphaFoldDB" id="A0A2I3C7N6"/>
<dbReference type="HOGENOM" id="CLU_215496_0_0_6"/>
<organism evidence="1 2">
    <name type="scientific">Vibrio alginolyticus (strain ATCC 17749 / DSM 2171 / NBRC 15630 / NCIMB 1903 / NCTC 12160 / XII-53)</name>
    <dbReference type="NCBI Taxonomy" id="1219076"/>
    <lineage>
        <taxon>Bacteria</taxon>
        <taxon>Pseudomonadati</taxon>
        <taxon>Pseudomonadota</taxon>
        <taxon>Gammaproteobacteria</taxon>
        <taxon>Vibrionales</taxon>
        <taxon>Vibrionaceae</taxon>
        <taxon>Vibrio</taxon>
    </lineage>
</organism>
<evidence type="ECO:0000313" key="2">
    <source>
        <dbReference type="Proteomes" id="UP000016714"/>
    </source>
</evidence>